<sequence>METKIKMSNVAADDCANVWCVANPKANRDAQQKDIDVLCNVMDCSPIKSGGACFEPNTILDHASFVFNTYFKDRACYPARCNFGGDATITKTNPLSNVAADDCANVWCVANPKANRDAQQKDIDVLCNVMDCSPIKSGGACFEPNTVLDHASFVFNTYFKDRACNPSTCNFGGDATITKTNPLSNVAADDCHTGHAASSRDETMSHGEHHTNV</sequence>
<evidence type="ECO:0000256" key="1">
    <source>
        <dbReference type="ARBA" id="ARBA00022729"/>
    </source>
</evidence>
<feature type="region of interest" description="Disordered" evidence="2">
    <location>
        <begin position="194"/>
        <end position="213"/>
    </location>
</feature>
<evidence type="ECO:0000256" key="2">
    <source>
        <dbReference type="SAM" id="MobiDB-lite"/>
    </source>
</evidence>
<keyword evidence="5" id="KW-1185">Reference proteome</keyword>
<comment type="caution">
    <text evidence="4">The sequence shown here is derived from an EMBL/GenBank/DDBJ whole genome shotgun (WGS) entry which is preliminary data.</text>
</comment>
<reference evidence="4 5" key="1">
    <citation type="journal article" date="2019" name="Nat. Plants">
        <title>Genome sequencing of Musa balbisiana reveals subgenome evolution and function divergence in polyploid bananas.</title>
        <authorList>
            <person name="Yao X."/>
        </authorList>
    </citation>
    <scope>NUCLEOTIDE SEQUENCE [LARGE SCALE GENOMIC DNA]</scope>
    <source>
        <strain evidence="5">cv. DH-PKW</strain>
        <tissue evidence="4">Leaves</tissue>
    </source>
</reference>
<keyword evidence="1" id="KW-0732">Signal</keyword>
<evidence type="ECO:0000313" key="4">
    <source>
        <dbReference type="EMBL" id="THU73441.1"/>
    </source>
</evidence>
<dbReference type="Proteomes" id="UP000317650">
    <property type="component" value="Chromosome 4"/>
</dbReference>
<evidence type="ECO:0000313" key="5">
    <source>
        <dbReference type="Proteomes" id="UP000317650"/>
    </source>
</evidence>
<proteinExistence type="predicted"/>
<feature type="domain" description="X8" evidence="3">
    <location>
        <begin position="106"/>
        <end position="193"/>
    </location>
</feature>
<dbReference type="Gene3D" id="1.20.58.1040">
    <property type="match status" value="2"/>
</dbReference>
<organism evidence="4 5">
    <name type="scientific">Musa balbisiana</name>
    <name type="common">Banana</name>
    <dbReference type="NCBI Taxonomy" id="52838"/>
    <lineage>
        <taxon>Eukaryota</taxon>
        <taxon>Viridiplantae</taxon>
        <taxon>Streptophyta</taxon>
        <taxon>Embryophyta</taxon>
        <taxon>Tracheophyta</taxon>
        <taxon>Spermatophyta</taxon>
        <taxon>Magnoliopsida</taxon>
        <taxon>Liliopsida</taxon>
        <taxon>Zingiberales</taxon>
        <taxon>Musaceae</taxon>
        <taxon>Musa</taxon>
    </lineage>
</organism>
<dbReference type="EMBL" id="PYDT01000001">
    <property type="protein sequence ID" value="THU73441.1"/>
    <property type="molecule type" value="Genomic_DNA"/>
</dbReference>
<gene>
    <name evidence="4" type="ORF">C4D60_Mb04t22880</name>
</gene>
<dbReference type="SMART" id="SM00768">
    <property type="entry name" value="X8"/>
    <property type="match status" value="2"/>
</dbReference>
<protein>
    <recommendedName>
        <fullName evidence="3">X8 domain-containing protein</fullName>
    </recommendedName>
</protein>
<dbReference type="GO" id="GO:0009506">
    <property type="term" value="C:plasmodesma"/>
    <property type="evidence" value="ECO:0007669"/>
    <property type="project" value="UniProtKB-ARBA"/>
</dbReference>
<evidence type="ECO:0000259" key="3">
    <source>
        <dbReference type="SMART" id="SM00768"/>
    </source>
</evidence>
<dbReference type="AlphaFoldDB" id="A0A4S8KE22"/>
<name>A0A4S8KE22_MUSBA</name>
<accession>A0A4S8KE22</accession>
<dbReference type="PANTHER" id="PTHR31044:SF47">
    <property type="entry name" value="CARBOHYDRATE-BINDING X8 DOMAIN SUPERFAMILY PROTEIN"/>
    <property type="match status" value="1"/>
</dbReference>
<feature type="domain" description="X8" evidence="3">
    <location>
        <begin position="18"/>
        <end position="105"/>
    </location>
</feature>
<dbReference type="Pfam" id="PF07983">
    <property type="entry name" value="X8"/>
    <property type="match status" value="2"/>
</dbReference>
<dbReference type="PANTHER" id="PTHR31044">
    <property type="entry name" value="BETA-1,3 GLUCANASE"/>
    <property type="match status" value="1"/>
</dbReference>
<dbReference type="InterPro" id="IPR044788">
    <property type="entry name" value="X8_dom_prot"/>
</dbReference>
<dbReference type="InterPro" id="IPR012946">
    <property type="entry name" value="X8"/>
</dbReference>